<sequence>MDPPSLKRRKPSPTEPRPTVTETGDFRPRNQLRRTPPRRASYQSPTKASLSRFNPEILARRTSIGSERGPNPRDPTGRGQRARAFVFGETDQLDSGDVSSDNQPQVGATKTAADVDTQDMEGDDLPERPEDSQPDLPPQEGLFSSPRKSPAKRSKSLGQYLSSPSKQAAVPGIQVQRNSIPPAKLKEQSPISAPSHENRTLVVESSGEQQKPRPALQPEPDPKQQEKERLQARLDSLREDFEAIERQVQLNRNPPDADEDSSALISLVNKQDPITIPVQSDPPPLAAILASFLPLAKRIDPPSPPPDEPNKPMPTHEPVELDDPYPYLSLFTNFKFTSSVTMSKLDQQVHSISMLSPSSLLEVDFDVAVDIASKHVQRLEIHNVSNWASRELGSYISKASVENDLGAVCSATSSYWDLAIRRATCWARCRREFPHLMSHQGRGEQNTSGSSTRKNSDNQETPASIAAQDEEEEEVSGIMMDSVVQELGERPYSKTDLIPFLGRHQLLLRSNQVLLRITWRIQFDWSGEAQSMIRADAVVPEAWIEADGRDSLRRIPETFDKLLRSKGAFGAIRVLEGVLFA</sequence>
<feature type="compositionally biased region" description="Polar residues" evidence="1">
    <location>
        <begin position="157"/>
        <end position="166"/>
    </location>
</feature>
<dbReference type="Proteomes" id="UP001456524">
    <property type="component" value="Unassembled WGS sequence"/>
</dbReference>
<reference evidence="2 3" key="1">
    <citation type="journal article" date="2022" name="G3 (Bethesda)">
        <title>Enemy or ally: a genomic approach to elucidate the lifestyle of Phyllosticta citrichinaensis.</title>
        <authorList>
            <person name="Buijs V.A."/>
            <person name="Groenewald J.Z."/>
            <person name="Haridas S."/>
            <person name="LaButti K.M."/>
            <person name="Lipzen A."/>
            <person name="Martin F.M."/>
            <person name="Barry K."/>
            <person name="Grigoriev I.V."/>
            <person name="Crous P.W."/>
            <person name="Seidl M.F."/>
        </authorList>
    </citation>
    <scope>NUCLEOTIDE SEQUENCE [LARGE SCALE GENOMIC DNA]</scope>
    <source>
        <strain evidence="2 3">CBS 129764</strain>
    </source>
</reference>
<feature type="compositionally biased region" description="Polar residues" evidence="1">
    <location>
        <begin position="443"/>
        <end position="462"/>
    </location>
</feature>
<feature type="compositionally biased region" description="Polar residues" evidence="1">
    <location>
        <begin position="41"/>
        <end position="52"/>
    </location>
</feature>
<feature type="compositionally biased region" description="Basic residues" evidence="1">
    <location>
        <begin position="1"/>
        <end position="11"/>
    </location>
</feature>
<gene>
    <name evidence="2" type="ORF">IWX90DRAFT_268279</name>
</gene>
<keyword evidence="3" id="KW-1185">Reference proteome</keyword>
<accession>A0ABR1XML4</accession>
<organism evidence="2 3">
    <name type="scientific">Phyllosticta citrichinensis</name>
    <dbReference type="NCBI Taxonomy" id="1130410"/>
    <lineage>
        <taxon>Eukaryota</taxon>
        <taxon>Fungi</taxon>
        <taxon>Dikarya</taxon>
        <taxon>Ascomycota</taxon>
        <taxon>Pezizomycotina</taxon>
        <taxon>Dothideomycetes</taxon>
        <taxon>Dothideomycetes incertae sedis</taxon>
        <taxon>Botryosphaeriales</taxon>
        <taxon>Phyllostictaceae</taxon>
        <taxon>Phyllosticta</taxon>
    </lineage>
</organism>
<evidence type="ECO:0000256" key="1">
    <source>
        <dbReference type="SAM" id="MobiDB-lite"/>
    </source>
</evidence>
<evidence type="ECO:0000313" key="3">
    <source>
        <dbReference type="Proteomes" id="UP001456524"/>
    </source>
</evidence>
<feature type="region of interest" description="Disordered" evidence="1">
    <location>
        <begin position="1"/>
        <end position="232"/>
    </location>
</feature>
<dbReference type="EMBL" id="JBBWUH010000007">
    <property type="protein sequence ID" value="KAK8161444.1"/>
    <property type="molecule type" value="Genomic_DNA"/>
</dbReference>
<feature type="compositionally biased region" description="Polar residues" evidence="1">
    <location>
        <begin position="97"/>
        <end position="108"/>
    </location>
</feature>
<name>A0ABR1XML4_9PEZI</name>
<evidence type="ECO:0000313" key="2">
    <source>
        <dbReference type="EMBL" id="KAK8161444.1"/>
    </source>
</evidence>
<protein>
    <submittedName>
        <fullName evidence="2">Uncharacterized protein</fullName>
    </submittedName>
</protein>
<comment type="caution">
    <text evidence="2">The sequence shown here is derived from an EMBL/GenBank/DDBJ whole genome shotgun (WGS) entry which is preliminary data.</text>
</comment>
<proteinExistence type="predicted"/>
<feature type="compositionally biased region" description="Basic and acidic residues" evidence="1">
    <location>
        <begin position="220"/>
        <end position="232"/>
    </location>
</feature>
<feature type="region of interest" description="Disordered" evidence="1">
    <location>
        <begin position="438"/>
        <end position="474"/>
    </location>
</feature>